<dbReference type="PANTHER" id="PTHR43792">
    <property type="entry name" value="GNAT FAMILY, PUTATIVE (AFU_ORTHOLOGUE AFUA_3G00765)-RELATED-RELATED"/>
    <property type="match status" value="1"/>
</dbReference>
<dbReference type="GO" id="GO:0016747">
    <property type="term" value="F:acyltransferase activity, transferring groups other than amino-acyl groups"/>
    <property type="evidence" value="ECO:0007669"/>
    <property type="project" value="InterPro"/>
</dbReference>
<dbReference type="Gene3D" id="3.40.630.30">
    <property type="match status" value="1"/>
</dbReference>
<dbReference type="Proteomes" id="UP000443153">
    <property type="component" value="Unassembled WGS sequence"/>
</dbReference>
<organism evidence="2 3">
    <name type="scientific">Maribacter luteus</name>
    <dbReference type="NCBI Taxonomy" id="2594478"/>
    <lineage>
        <taxon>Bacteria</taxon>
        <taxon>Pseudomonadati</taxon>
        <taxon>Bacteroidota</taxon>
        <taxon>Flavobacteriia</taxon>
        <taxon>Flavobacteriales</taxon>
        <taxon>Flavobacteriaceae</taxon>
        <taxon>Maribacter</taxon>
    </lineage>
</organism>
<dbReference type="Pfam" id="PF13302">
    <property type="entry name" value="Acetyltransf_3"/>
    <property type="match status" value="1"/>
</dbReference>
<dbReference type="RefSeq" id="WP_154367460.1">
    <property type="nucleotide sequence ID" value="NZ_WKJH01000021.1"/>
</dbReference>
<dbReference type="InterPro" id="IPR051531">
    <property type="entry name" value="N-acetyltransferase"/>
</dbReference>
<keyword evidence="3" id="KW-1185">Reference proteome</keyword>
<dbReference type="PANTHER" id="PTHR43792:SF1">
    <property type="entry name" value="N-ACETYLTRANSFERASE DOMAIN-CONTAINING PROTEIN"/>
    <property type="match status" value="1"/>
</dbReference>
<dbReference type="PROSITE" id="PS51186">
    <property type="entry name" value="GNAT"/>
    <property type="match status" value="1"/>
</dbReference>
<dbReference type="SUPFAM" id="SSF55729">
    <property type="entry name" value="Acyl-CoA N-acyltransferases (Nat)"/>
    <property type="match status" value="1"/>
</dbReference>
<name>A0A6I2MS17_9FLAO</name>
<reference evidence="2 3" key="1">
    <citation type="submission" date="2019-11" db="EMBL/GenBank/DDBJ databases">
        <title>Maribacter lutea sp. nov., a marine bacterium isolated from intertidal sand.</title>
        <authorList>
            <person name="Liu A."/>
        </authorList>
    </citation>
    <scope>NUCLEOTIDE SEQUENCE [LARGE SCALE GENOMIC DNA]</scope>
    <source>
        <strain evidence="2 3">RZ05</strain>
    </source>
</reference>
<evidence type="ECO:0000259" key="1">
    <source>
        <dbReference type="PROSITE" id="PS51186"/>
    </source>
</evidence>
<evidence type="ECO:0000313" key="2">
    <source>
        <dbReference type="EMBL" id="MRX65024.1"/>
    </source>
</evidence>
<protein>
    <submittedName>
        <fullName evidence="2">GNAT family N-acetyltransferase</fullName>
    </submittedName>
</protein>
<comment type="caution">
    <text evidence="2">The sequence shown here is derived from an EMBL/GenBank/DDBJ whole genome shotgun (WGS) entry which is preliminary data.</text>
</comment>
<proteinExistence type="predicted"/>
<keyword evidence="2" id="KW-0808">Transferase</keyword>
<accession>A0A6I2MS17</accession>
<dbReference type="AlphaFoldDB" id="A0A6I2MS17"/>
<feature type="domain" description="N-acetyltransferase" evidence="1">
    <location>
        <begin position="13"/>
        <end position="173"/>
    </location>
</feature>
<gene>
    <name evidence="2" type="ORF">GJ691_12725</name>
</gene>
<dbReference type="EMBL" id="WKJH01000021">
    <property type="protein sequence ID" value="MRX65024.1"/>
    <property type="molecule type" value="Genomic_DNA"/>
</dbReference>
<dbReference type="InterPro" id="IPR000182">
    <property type="entry name" value="GNAT_dom"/>
</dbReference>
<sequence length="175" mass="20335">MDYLLHGETSERLTYRKLLPSDFDLWLPYYSDPSSFQYWSEEIKNPVQACENWFEKAFYRYRNNLGDMNALILKENGTFIGQCGLLTQTVDDIEELEIGYSLLRPFRNMGYATEAAIKCKSFAFEHNLAKSLISIIHIDNKPSQQVALKNGMLLDKTTTYKDNPVHIYRVTVEKA</sequence>
<evidence type="ECO:0000313" key="3">
    <source>
        <dbReference type="Proteomes" id="UP000443153"/>
    </source>
</evidence>
<dbReference type="OrthoDB" id="9788916at2"/>
<dbReference type="InterPro" id="IPR016181">
    <property type="entry name" value="Acyl_CoA_acyltransferase"/>
</dbReference>